<dbReference type="OrthoDB" id="5860790at2759"/>
<protein>
    <submittedName>
        <fullName evidence="2">Uncharacterized protein</fullName>
    </submittedName>
</protein>
<evidence type="ECO:0000313" key="3">
    <source>
        <dbReference type="Proteomes" id="UP000053660"/>
    </source>
</evidence>
<dbReference type="Proteomes" id="UP000053660">
    <property type="component" value="Unassembled WGS sequence"/>
</dbReference>
<keyword evidence="3" id="KW-1185">Reference proteome</keyword>
<feature type="region of interest" description="Disordered" evidence="1">
    <location>
        <begin position="66"/>
        <end position="95"/>
    </location>
</feature>
<name>A0A0B1T596_OESDE</name>
<gene>
    <name evidence="2" type="ORF">OESDEN_09601</name>
</gene>
<accession>A0A0B1T596</accession>
<evidence type="ECO:0000313" key="2">
    <source>
        <dbReference type="EMBL" id="KHJ90555.1"/>
    </source>
</evidence>
<dbReference type="AlphaFoldDB" id="A0A0B1T596"/>
<sequence>MGKLEQKDVIEFPDSTVNVRLAFSEKDMKLLDETEKTETTDAEYIPFFTMGWLLGEKYKPFVMGCTPEQPDDRTPNDPEAVSPDRVVPTDPKFFR</sequence>
<reference evidence="2 3" key="1">
    <citation type="submission" date="2014-03" db="EMBL/GenBank/DDBJ databases">
        <title>Draft genome of the hookworm Oesophagostomum dentatum.</title>
        <authorList>
            <person name="Mitreva M."/>
        </authorList>
    </citation>
    <scope>NUCLEOTIDE SEQUENCE [LARGE SCALE GENOMIC DNA]</scope>
    <source>
        <strain evidence="2 3">OD-Hann</strain>
    </source>
</reference>
<organism evidence="2 3">
    <name type="scientific">Oesophagostomum dentatum</name>
    <name type="common">Nodular worm</name>
    <dbReference type="NCBI Taxonomy" id="61180"/>
    <lineage>
        <taxon>Eukaryota</taxon>
        <taxon>Metazoa</taxon>
        <taxon>Ecdysozoa</taxon>
        <taxon>Nematoda</taxon>
        <taxon>Chromadorea</taxon>
        <taxon>Rhabditida</taxon>
        <taxon>Rhabditina</taxon>
        <taxon>Rhabditomorpha</taxon>
        <taxon>Strongyloidea</taxon>
        <taxon>Strongylidae</taxon>
        <taxon>Oesophagostomum</taxon>
    </lineage>
</organism>
<dbReference type="EMBL" id="KN552902">
    <property type="protein sequence ID" value="KHJ90555.1"/>
    <property type="molecule type" value="Genomic_DNA"/>
</dbReference>
<proteinExistence type="predicted"/>
<evidence type="ECO:0000256" key="1">
    <source>
        <dbReference type="SAM" id="MobiDB-lite"/>
    </source>
</evidence>